<evidence type="ECO:0000256" key="1">
    <source>
        <dbReference type="ARBA" id="ARBA00008213"/>
    </source>
</evidence>
<dbReference type="InterPro" id="IPR006359">
    <property type="entry name" value="Tscrpt_elong_fac_GreA"/>
</dbReference>
<dbReference type="NCBIfam" id="TIGR01462">
    <property type="entry name" value="greA"/>
    <property type="match status" value="1"/>
</dbReference>
<evidence type="ECO:0000259" key="10">
    <source>
        <dbReference type="Pfam" id="PF01272"/>
    </source>
</evidence>
<dbReference type="GO" id="GO:0003746">
    <property type="term" value="F:translation elongation factor activity"/>
    <property type="evidence" value="ECO:0007669"/>
    <property type="project" value="UniProtKB-KW"/>
</dbReference>
<dbReference type="KEGG" id="paci:A4V11_03645"/>
<dbReference type="RefSeq" id="WP_008841110.1">
    <property type="nucleotide sequence ID" value="NZ_CAKMBA010000004.1"/>
</dbReference>
<dbReference type="InterPro" id="IPR036953">
    <property type="entry name" value="GreA/GreB_C_sf"/>
</dbReference>
<dbReference type="PROSITE" id="PS00829">
    <property type="entry name" value="GREAB_1"/>
    <property type="match status" value="1"/>
</dbReference>
<dbReference type="GO" id="GO:0070063">
    <property type="term" value="F:RNA polymerase binding"/>
    <property type="evidence" value="ECO:0007669"/>
    <property type="project" value="InterPro"/>
</dbReference>
<dbReference type="SUPFAM" id="SSF54534">
    <property type="entry name" value="FKBP-like"/>
    <property type="match status" value="1"/>
</dbReference>
<dbReference type="InterPro" id="IPR023459">
    <property type="entry name" value="Tscrpt_elong_fac_GreA/B_fam"/>
</dbReference>
<feature type="domain" description="Transcription elongation factor GreA/GreB N-terminal" evidence="11">
    <location>
        <begin position="6"/>
        <end position="75"/>
    </location>
</feature>
<evidence type="ECO:0000256" key="5">
    <source>
        <dbReference type="ARBA" id="ARBA00023163"/>
    </source>
</evidence>
<dbReference type="Pfam" id="PF01272">
    <property type="entry name" value="GreA_GreB"/>
    <property type="match status" value="1"/>
</dbReference>
<keyword evidence="5 8" id="KW-0804">Transcription</keyword>
<organism evidence="12 13">
    <name type="scientific">Pediococcus acidilactici</name>
    <dbReference type="NCBI Taxonomy" id="1254"/>
    <lineage>
        <taxon>Bacteria</taxon>
        <taxon>Bacillati</taxon>
        <taxon>Bacillota</taxon>
        <taxon>Bacilli</taxon>
        <taxon>Lactobacillales</taxon>
        <taxon>Lactobacillaceae</taxon>
        <taxon>Pediococcus</taxon>
        <taxon>Pediococcus acidilactici group</taxon>
    </lineage>
</organism>
<keyword evidence="12" id="KW-0251">Elongation factor</keyword>
<dbReference type="PANTHER" id="PTHR30437">
    <property type="entry name" value="TRANSCRIPTION ELONGATION FACTOR GREA"/>
    <property type="match status" value="1"/>
</dbReference>
<dbReference type="NCBIfam" id="NF001263">
    <property type="entry name" value="PRK00226.1-4"/>
    <property type="match status" value="1"/>
</dbReference>
<feature type="domain" description="Transcription elongation factor GreA/GreB C-terminal" evidence="10">
    <location>
        <begin position="82"/>
        <end position="154"/>
    </location>
</feature>
<dbReference type="Proteomes" id="UP001280897">
    <property type="component" value="Unassembled WGS sequence"/>
</dbReference>
<dbReference type="EMBL" id="JAWJAV010000004">
    <property type="protein sequence ID" value="MDV2621499.1"/>
    <property type="molecule type" value="Genomic_DNA"/>
</dbReference>
<dbReference type="GeneID" id="57366288"/>
<evidence type="ECO:0000256" key="8">
    <source>
        <dbReference type="HAMAP-Rule" id="MF_00105"/>
    </source>
</evidence>
<dbReference type="FunFam" id="1.10.287.180:FF:000001">
    <property type="entry name" value="Transcription elongation factor GreA"/>
    <property type="match status" value="1"/>
</dbReference>
<dbReference type="SUPFAM" id="SSF46557">
    <property type="entry name" value="GreA transcript cleavage protein, N-terminal domain"/>
    <property type="match status" value="1"/>
</dbReference>
<protein>
    <recommendedName>
        <fullName evidence="2 8">Transcription elongation factor GreA</fullName>
    </recommendedName>
    <alternativeName>
        <fullName evidence="7 8">Transcript cleavage factor GreA</fullName>
    </alternativeName>
</protein>
<accession>A0AAP3X9A3</accession>
<dbReference type="InterPro" id="IPR022691">
    <property type="entry name" value="Tscrpt_elong_fac_GreA/B_N"/>
</dbReference>
<dbReference type="PANTHER" id="PTHR30437:SF4">
    <property type="entry name" value="TRANSCRIPTION ELONGATION FACTOR GREA"/>
    <property type="match status" value="1"/>
</dbReference>
<dbReference type="InterPro" id="IPR036805">
    <property type="entry name" value="Tscrpt_elong_fac_GreA/B_N_sf"/>
</dbReference>
<evidence type="ECO:0000256" key="3">
    <source>
        <dbReference type="ARBA" id="ARBA00023015"/>
    </source>
</evidence>
<evidence type="ECO:0000256" key="2">
    <source>
        <dbReference type="ARBA" id="ARBA00013729"/>
    </source>
</evidence>
<dbReference type="Gene3D" id="1.10.287.180">
    <property type="entry name" value="Transcription elongation factor, GreA/GreB, N-terminal domain"/>
    <property type="match status" value="1"/>
</dbReference>
<dbReference type="AlphaFoldDB" id="A0AAP3X9A3"/>
<comment type="function">
    <text evidence="6 8 9">Necessary for efficient RNA polymerase transcription elongation past template-encoded arresting sites. The arresting sites in DNA have the property of trapping a certain fraction of elongating RNA polymerases that pass through, resulting in locked ternary complexes. Cleavage of the nascent transcript by cleavage factors such as GreA or GreB allows the resumption of elongation from the new 3'terminus. GreA releases sequences of 2 to 3 nucleotides.</text>
</comment>
<evidence type="ECO:0000313" key="12">
    <source>
        <dbReference type="EMBL" id="MDV2621499.1"/>
    </source>
</evidence>
<evidence type="ECO:0000313" key="13">
    <source>
        <dbReference type="Proteomes" id="UP001280897"/>
    </source>
</evidence>
<dbReference type="InterPro" id="IPR001437">
    <property type="entry name" value="Tscrpt_elong_fac_GreA/B_C"/>
</dbReference>
<gene>
    <name evidence="8 12" type="primary">greA</name>
    <name evidence="12" type="ORF">R0G89_07090</name>
</gene>
<evidence type="ECO:0000256" key="6">
    <source>
        <dbReference type="ARBA" id="ARBA00024916"/>
    </source>
</evidence>
<dbReference type="GO" id="GO:0003677">
    <property type="term" value="F:DNA binding"/>
    <property type="evidence" value="ECO:0007669"/>
    <property type="project" value="UniProtKB-UniRule"/>
</dbReference>
<dbReference type="Pfam" id="PF03449">
    <property type="entry name" value="GreA_GreB_N"/>
    <property type="match status" value="1"/>
</dbReference>
<proteinExistence type="inferred from homology"/>
<keyword evidence="3 8" id="KW-0805">Transcription regulation</keyword>
<keyword evidence="12" id="KW-0648">Protein biosynthesis</keyword>
<evidence type="ECO:0000256" key="4">
    <source>
        <dbReference type="ARBA" id="ARBA00023125"/>
    </source>
</evidence>
<reference evidence="12" key="2">
    <citation type="submission" date="2023-10" db="EMBL/GenBank/DDBJ databases">
        <authorList>
            <person name="Khurajog B."/>
        </authorList>
    </citation>
    <scope>NUCLEOTIDE SEQUENCE</scope>
    <source>
        <strain evidence="12">BF9</strain>
    </source>
</reference>
<dbReference type="InterPro" id="IPR028624">
    <property type="entry name" value="Tscrpt_elong_fac_GreA/B"/>
</dbReference>
<dbReference type="InterPro" id="IPR018151">
    <property type="entry name" value="TF_GreA/GreB_CS"/>
</dbReference>
<dbReference type="Gene3D" id="3.10.50.30">
    <property type="entry name" value="Transcription elongation factor, GreA/GreB, C-terminal domain"/>
    <property type="match status" value="1"/>
</dbReference>
<dbReference type="PIRSF" id="PIRSF006092">
    <property type="entry name" value="GreA_GreB"/>
    <property type="match status" value="1"/>
</dbReference>
<comment type="similarity">
    <text evidence="1 8 9">Belongs to the GreA/GreB family.</text>
</comment>
<comment type="caution">
    <text evidence="12">The sequence shown here is derived from an EMBL/GenBank/DDBJ whole genome shotgun (WGS) entry which is preliminary data.</text>
</comment>
<keyword evidence="4 8" id="KW-0238">DNA-binding</keyword>
<reference evidence="12" key="1">
    <citation type="journal article" date="2023" name="PeerJ">
        <title>Selection and evaluation of lactic acid bacteria from chicken feces in Thailand as potential probiotics.</title>
        <authorList>
            <person name="Khurajog B."/>
            <person name="Disastra Y."/>
            <person name="Lawwyne L.D."/>
            <person name="Sirichokchatchawan W."/>
            <person name="Niyomtham W."/>
            <person name="Yindee J."/>
            <person name="Hampson D.J."/>
            <person name="Prapasarakul N."/>
        </authorList>
    </citation>
    <scope>NUCLEOTIDE SEQUENCE</scope>
    <source>
        <strain evidence="12">BF9</strain>
    </source>
</reference>
<evidence type="ECO:0000256" key="7">
    <source>
        <dbReference type="ARBA" id="ARBA00030776"/>
    </source>
</evidence>
<evidence type="ECO:0000259" key="11">
    <source>
        <dbReference type="Pfam" id="PF03449"/>
    </source>
</evidence>
<dbReference type="GO" id="GO:0006354">
    <property type="term" value="P:DNA-templated transcription elongation"/>
    <property type="evidence" value="ECO:0007669"/>
    <property type="project" value="TreeGrafter"/>
</dbReference>
<dbReference type="GO" id="GO:0032784">
    <property type="term" value="P:regulation of DNA-templated transcription elongation"/>
    <property type="evidence" value="ECO:0007669"/>
    <property type="project" value="UniProtKB-UniRule"/>
</dbReference>
<sequence length="154" mass="17509">MQPQFVPMTKTGYQKIQQEIADLKKTRPSLIKALADARALGDLSENAEYSAAKRDLRRMEGRLRYLERQINYSKIVENADRSKIDLGSNVTLRFLDDDFTVTYEIVGKHEADVAQQKVSYQSPLGAALLHHHLHDVVTVNAPDEQYQVEILAIN</sequence>
<dbReference type="HAMAP" id="MF_00105">
    <property type="entry name" value="GreA_GreB"/>
    <property type="match status" value="1"/>
</dbReference>
<evidence type="ECO:0000256" key="9">
    <source>
        <dbReference type="RuleBase" id="RU000556"/>
    </source>
</evidence>
<name>A0AAP3X9A3_PEDAC</name>